<protein>
    <submittedName>
        <fullName evidence="7">ABC transporter substrate-binding protein</fullName>
    </submittedName>
</protein>
<evidence type="ECO:0000313" key="8">
    <source>
        <dbReference type="Proteomes" id="UP000481252"/>
    </source>
</evidence>
<evidence type="ECO:0000256" key="2">
    <source>
        <dbReference type="ARBA" id="ARBA00008814"/>
    </source>
</evidence>
<reference evidence="7 8" key="1">
    <citation type="submission" date="2020-02" db="EMBL/GenBank/DDBJ databases">
        <title>Genome sequence of the type strain CGMCC 1.15528 of Mesorhizobium zhangyense.</title>
        <authorList>
            <person name="Gao J."/>
            <person name="Sun J."/>
        </authorList>
    </citation>
    <scope>NUCLEOTIDE SEQUENCE [LARGE SCALE GENOMIC DNA]</scope>
    <source>
        <strain evidence="7 8">CGMCC 1.15528</strain>
    </source>
</reference>
<dbReference type="PROSITE" id="PS50983">
    <property type="entry name" value="FE_B12_PBP"/>
    <property type="match status" value="1"/>
</dbReference>
<dbReference type="InterPro" id="IPR051313">
    <property type="entry name" value="Bact_iron-sidero_bind"/>
</dbReference>
<dbReference type="Gene3D" id="3.40.50.1980">
    <property type="entry name" value="Nitrogenase molybdenum iron protein domain"/>
    <property type="match status" value="2"/>
</dbReference>
<dbReference type="SUPFAM" id="SSF53807">
    <property type="entry name" value="Helical backbone' metal receptor"/>
    <property type="match status" value="1"/>
</dbReference>
<dbReference type="PANTHER" id="PTHR30532:SF1">
    <property type="entry name" value="IRON(3+)-HYDROXAMATE-BINDING PROTEIN FHUD"/>
    <property type="match status" value="1"/>
</dbReference>
<keyword evidence="3" id="KW-0813">Transport</keyword>
<dbReference type="CDD" id="cd01146">
    <property type="entry name" value="FhuD"/>
    <property type="match status" value="1"/>
</dbReference>
<evidence type="ECO:0000256" key="1">
    <source>
        <dbReference type="ARBA" id="ARBA00004196"/>
    </source>
</evidence>
<evidence type="ECO:0000259" key="6">
    <source>
        <dbReference type="PROSITE" id="PS50983"/>
    </source>
</evidence>
<sequence>MKAGKHSGHAMSSTQTRRDFIAAGIMAASAVLAPASGFCVEQASGPQRIIALDWGLAETLLALGVKPLAIPEVRGYRNLVDPDLPETVQDIGLRTEPNLELMRRLDPDLILVNPGYAGIADILGRIASVETYSIFDGSGKPFDNARKALVQIATVTGRSEQARLYLEETTVALEQLKASANDFRGRPVYLVTMIDERHLMIHGNNGLFQHVLDVAGLRNAWDQAGNIWGYSNAGIERLKSEPDALVINLGPVPAHVQIALKSSRLWSSLPFNRRGQFHTIPSLWTFGALPSAVRFSWSLTDILRGIPHAG</sequence>
<evidence type="ECO:0000313" key="7">
    <source>
        <dbReference type="EMBL" id="NGN43062.1"/>
    </source>
</evidence>
<keyword evidence="4" id="KW-0410">Iron transport</keyword>
<dbReference type="PANTHER" id="PTHR30532">
    <property type="entry name" value="IRON III DICITRATE-BINDING PERIPLASMIC PROTEIN"/>
    <property type="match status" value="1"/>
</dbReference>
<keyword evidence="4" id="KW-0408">Iron</keyword>
<name>A0A7C9R8V7_9HYPH</name>
<proteinExistence type="inferred from homology"/>
<keyword evidence="5" id="KW-0732">Signal</keyword>
<dbReference type="PRINTS" id="PR01715">
    <property type="entry name" value="FERRIBNDNGPP"/>
</dbReference>
<dbReference type="GO" id="GO:0030288">
    <property type="term" value="C:outer membrane-bounded periplasmic space"/>
    <property type="evidence" value="ECO:0007669"/>
    <property type="project" value="TreeGrafter"/>
</dbReference>
<evidence type="ECO:0000256" key="3">
    <source>
        <dbReference type="ARBA" id="ARBA00022448"/>
    </source>
</evidence>
<dbReference type="InterPro" id="IPR002491">
    <property type="entry name" value="ABC_transptr_periplasmic_BD"/>
</dbReference>
<comment type="similarity">
    <text evidence="2">Belongs to the bacterial solute-binding protein 8 family.</text>
</comment>
<comment type="caution">
    <text evidence="7">The sequence shown here is derived from an EMBL/GenBank/DDBJ whole genome shotgun (WGS) entry which is preliminary data.</text>
</comment>
<keyword evidence="8" id="KW-1185">Reference proteome</keyword>
<dbReference type="Pfam" id="PF01497">
    <property type="entry name" value="Peripla_BP_2"/>
    <property type="match status" value="1"/>
</dbReference>
<dbReference type="EMBL" id="JAAKZG010000007">
    <property type="protein sequence ID" value="NGN43062.1"/>
    <property type="molecule type" value="Genomic_DNA"/>
</dbReference>
<dbReference type="GO" id="GO:1901678">
    <property type="term" value="P:iron coordination entity transport"/>
    <property type="evidence" value="ECO:0007669"/>
    <property type="project" value="UniProtKB-ARBA"/>
</dbReference>
<dbReference type="Proteomes" id="UP000481252">
    <property type="component" value="Unassembled WGS sequence"/>
</dbReference>
<comment type="subcellular location">
    <subcellularLocation>
        <location evidence="1">Cell envelope</location>
    </subcellularLocation>
</comment>
<evidence type="ECO:0000256" key="5">
    <source>
        <dbReference type="ARBA" id="ARBA00022729"/>
    </source>
</evidence>
<keyword evidence="4" id="KW-0406">Ion transport</keyword>
<dbReference type="RefSeq" id="WP_165119418.1">
    <property type="nucleotide sequence ID" value="NZ_JAAKZG010000007.1"/>
</dbReference>
<dbReference type="AlphaFoldDB" id="A0A7C9R8V7"/>
<organism evidence="7 8">
    <name type="scientific">Mesorhizobium zhangyense</name>
    <dbReference type="NCBI Taxonomy" id="1776730"/>
    <lineage>
        <taxon>Bacteria</taxon>
        <taxon>Pseudomonadati</taxon>
        <taxon>Pseudomonadota</taxon>
        <taxon>Alphaproteobacteria</taxon>
        <taxon>Hyphomicrobiales</taxon>
        <taxon>Phyllobacteriaceae</taxon>
        <taxon>Mesorhizobium</taxon>
    </lineage>
</organism>
<evidence type="ECO:0000256" key="4">
    <source>
        <dbReference type="ARBA" id="ARBA00022496"/>
    </source>
</evidence>
<accession>A0A7C9R8V7</accession>
<gene>
    <name evidence="7" type="ORF">G6N74_18485</name>
</gene>
<feature type="domain" description="Fe/B12 periplasmic-binding" evidence="6">
    <location>
        <begin position="48"/>
        <end position="310"/>
    </location>
</feature>